<proteinExistence type="predicted"/>
<dbReference type="AlphaFoldDB" id="A0A1A9B425"/>
<dbReference type="EMBL" id="FLRH01000003">
    <property type="protein sequence ID" value="SBT64245.1"/>
    <property type="molecule type" value="Genomic_DNA"/>
</dbReference>
<organism evidence="1 2">
    <name type="scientific">Micromonospora sediminicola</name>
    <dbReference type="NCBI Taxonomy" id="946078"/>
    <lineage>
        <taxon>Bacteria</taxon>
        <taxon>Bacillati</taxon>
        <taxon>Actinomycetota</taxon>
        <taxon>Actinomycetes</taxon>
        <taxon>Micromonosporales</taxon>
        <taxon>Micromonosporaceae</taxon>
        <taxon>Micromonospora</taxon>
    </lineage>
</organism>
<dbReference type="Proteomes" id="UP000199558">
    <property type="component" value="Unassembled WGS sequence"/>
</dbReference>
<evidence type="ECO:0000313" key="2">
    <source>
        <dbReference type="Proteomes" id="UP000199558"/>
    </source>
</evidence>
<reference evidence="2" key="1">
    <citation type="submission" date="2016-06" db="EMBL/GenBank/DDBJ databases">
        <authorList>
            <person name="Varghese N."/>
            <person name="Submissions Spin"/>
        </authorList>
    </citation>
    <scope>NUCLEOTIDE SEQUENCE [LARGE SCALE GENOMIC DNA]</scope>
    <source>
        <strain evidence="2">DSM 45794</strain>
    </source>
</reference>
<dbReference type="RefSeq" id="WP_176710425.1">
    <property type="nucleotide sequence ID" value="NZ_FLRH01000003.1"/>
</dbReference>
<protein>
    <submittedName>
        <fullName evidence="1">Uncharacterized protein</fullName>
    </submittedName>
</protein>
<keyword evidence="2" id="KW-1185">Reference proteome</keyword>
<accession>A0A1A9B425</accession>
<evidence type="ECO:0000313" key="1">
    <source>
        <dbReference type="EMBL" id="SBT64245.1"/>
    </source>
</evidence>
<name>A0A1A9B425_9ACTN</name>
<sequence length="58" mass="6238">MRPGLWLVAGVVLGRPVPVTDRYPHLCGTTATATITGQPYRYRARDCAACPQRPGGRG</sequence>
<gene>
    <name evidence="1" type="ORF">GA0070622_1215</name>
</gene>
<dbReference type="STRING" id="946078.GA0070622_1215"/>